<dbReference type="GeneID" id="108900839"/>
<feature type="domain" description="Caspase family p10" evidence="3">
    <location>
        <begin position="303"/>
        <end position="390"/>
    </location>
</feature>
<gene>
    <name evidence="7" type="primary">LOC108900839</name>
</gene>
<feature type="domain" description="CARD" evidence="5">
    <location>
        <begin position="420"/>
        <end position="505"/>
    </location>
</feature>
<evidence type="ECO:0000259" key="3">
    <source>
        <dbReference type="PROSITE" id="PS50207"/>
    </source>
</evidence>
<dbReference type="SMART" id="SM00115">
    <property type="entry name" value="CASc"/>
    <property type="match status" value="2"/>
</dbReference>
<dbReference type="CDD" id="cd08325">
    <property type="entry name" value="CARD_CASP1-like"/>
    <property type="match status" value="1"/>
</dbReference>
<dbReference type="Proteomes" id="UP000694890">
    <property type="component" value="Linkage group LG21"/>
</dbReference>
<dbReference type="KEGG" id="lcf:108900839"/>
<dbReference type="GO" id="GO:0072557">
    <property type="term" value="C:IPAF inflammasome complex"/>
    <property type="evidence" value="ECO:0007669"/>
    <property type="project" value="TreeGrafter"/>
</dbReference>
<dbReference type="GO" id="GO:0097169">
    <property type="term" value="C:AIM2 inflammasome complex"/>
    <property type="evidence" value="ECO:0007669"/>
    <property type="project" value="TreeGrafter"/>
</dbReference>
<accession>A0AAJ8DK08</accession>
<feature type="domain" description="Caspase family p10" evidence="3">
    <location>
        <begin position="711"/>
        <end position="798"/>
    </location>
</feature>
<feature type="domain" description="Caspase family p20" evidence="4">
    <location>
        <begin position="137"/>
        <end position="271"/>
    </location>
</feature>
<dbReference type="PROSITE" id="PS50209">
    <property type="entry name" value="CARD"/>
    <property type="match status" value="2"/>
</dbReference>
<dbReference type="InterPro" id="IPR001315">
    <property type="entry name" value="CARD"/>
</dbReference>
<comment type="similarity">
    <text evidence="1 2">Belongs to the peptidase C14A family.</text>
</comment>
<dbReference type="PANTHER" id="PTHR47901:SF3">
    <property type="entry name" value="CASPASE-1"/>
    <property type="match status" value="1"/>
</dbReference>
<reference evidence="7" key="1">
    <citation type="submission" date="2025-08" db="UniProtKB">
        <authorList>
            <consortium name="RefSeq"/>
        </authorList>
    </citation>
    <scope>IDENTIFICATION</scope>
    <source>
        <tissue evidence="7">Brain</tissue>
    </source>
</reference>
<evidence type="ECO:0000259" key="4">
    <source>
        <dbReference type="PROSITE" id="PS50208"/>
    </source>
</evidence>
<sequence>MADQVNKVRRNFVESVTTEVIKQLLDALLEDSILNDGEKDSVLEENSSRADKARALVDKVRKKGDAACNKLITHLQKEDPTLFFKLGLSCVQPAPAPAAELQAKQELSLTLIPTTEAFWKEKQNDKKIYPVTKDNIKNRVALLITNIKFTNERFNRKGAEKDEENMETLLKALGYEVVKHTNLTGKEINDALMEFSTHPKLKATDSVVVVIMSHGKLGAVLGVNAKHGISDNEKQDEFPIDNIYKHLGPERCPELLNKPKIIIIQACRGERAGSVLVCDSASGDCDDVQQSASSCEEDIEDDTLQCVHKEKDFISLLSCTPDTVSYRQTDRGSFLIQYIVEVFNNFAYAEDIEELFRAVMQRFEDFPVQNKKQMPTKDRCTLIKRFYFFPGLSAVYLPLNYLSNSKADSRVTFFSLDKELTRVRGRFVEKVSKALLKQLLDDLLDDGLLNDGETDSVLEDNSNKADMARALIDIVKRKGDKASRKLIAHLESRDPTLHSELGLSCGQPAQPAAAEPSWSSKLITTTDTFWRDKLNDKNVYRVAEQSIRNRVALLITNRNFTDTRLNRYGAEKDEENMERLLTALRYEVVKYSDLTGKQIDEALMKFSKHPKLKETDSVFVVIMSHGKLGAVLGINFKDEEPDEFPVDNIYKHLGTANCRELLNKPKIIIIQACRGESGGSVLVSDSAKAAVVSDDASWPGPTHEENIVDDALRCAHKEKDFISLLSSTPDTVSYRQPEHGSFLIQYIVEVFNTYSHEDDIDELFRKVMQRFEDFPSETKRQMPTKDRCTLTKHFYLFPGH</sequence>
<dbReference type="InterPro" id="IPR015917">
    <property type="entry name" value="Pept_C14A"/>
</dbReference>
<dbReference type="CDD" id="cd00032">
    <property type="entry name" value="CASc"/>
    <property type="match status" value="2"/>
</dbReference>
<dbReference type="AlphaFoldDB" id="A0AAJ8DK08"/>
<organism evidence="6 7">
    <name type="scientific">Lates calcarifer</name>
    <name type="common">Barramundi</name>
    <name type="synonym">Holocentrus calcarifer</name>
    <dbReference type="NCBI Taxonomy" id="8187"/>
    <lineage>
        <taxon>Eukaryota</taxon>
        <taxon>Metazoa</taxon>
        <taxon>Chordata</taxon>
        <taxon>Craniata</taxon>
        <taxon>Vertebrata</taxon>
        <taxon>Euteleostomi</taxon>
        <taxon>Actinopterygii</taxon>
        <taxon>Neopterygii</taxon>
        <taxon>Teleostei</taxon>
        <taxon>Neoteleostei</taxon>
        <taxon>Acanthomorphata</taxon>
        <taxon>Carangaria</taxon>
        <taxon>Carangaria incertae sedis</taxon>
        <taxon>Centropomidae</taxon>
        <taxon>Lates</taxon>
    </lineage>
</organism>
<dbReference type="GO" id="GO:0050727">
    <property type="term" value="P:regulation of inflammatory response"/>
    <property type="evidence" value="ECO:0007669"/>
    <property type="project" value="TreeGrafter"/>
</dbReference>
<dbReference type="Pfam" id="PF00656">
    <property type="entry name" value="Peptidase_C14"/>
    <property type="match status" value="2"/>
</dbReference>
<dbReference type="GO" id="GO:0042981">
    <property type="term" value="P:regulation of apoptotic process"/>
    <property type="evidence" value="ECO:0007669"/>
    <property type="project" value="InterPro"/>
</dbReference>
<dbReference type="GO" id="GO:0072559">
    <property type="term" value="C:NLRP3 inflammasome complex"/>
    <property type="evidence" value="ECO:0007669"/>
    <property type="project" value="TreeGrafter"/>
</dbReference>
<dbReference type="GO" id="GO:0006508">
    <property type="term" value="P:proteolysis"/>
    <property type="evidence" value="ECO:0007669"/>
    <property type="project" value="InterPro"/>
</dbReference>
<proteinExistence type="inferred from homology"/>
<evidence type="ECO:0000256" key="2">
    <source>
        <dbReference type="RuleBase" id="RU003971"/>
    </source>
</evidence>
<dbReference type="InterPro" id="IPR029030">
    <property type="entry name" value="Caspase-like_dom_sf"/>
</dbReference>
<dbReference type="Pfam" id="PF00619">
    <property type="entry name" value="CARD"/>
    <property type="match status" value="2"/>
</dbReference>
<evidence type="ECO:0000313" key="7">
    <source>
        <dbReference type="RefSeq" id="XP_050921478.1"/>
    </source>
</evidence>
<dbReference type="InterPro" id="IPR011029">
    <property type="entry name" value="DEATH-like_dom_sf"/>
</dbReference>
<evidence type="ECO:0000313" key="6">
    <source>
        <dbReference type="Proteomes" id="UP000694890"/>
    </source>
</evidence>
<protein>
    <submittedName>
        <fullName evidence="7">LOW QUALITY PROTEIN: uncharacterized protein LOC108900839</fullName>
    </submittedName>
</protein>
<dbReference type="SUPFAM" id="SSF52129">
    <property type="entry name" value="Caspase-like"/>
    <property type="match status" value="2"/>
</dbReference>
<dbReference type="Gene3D" id="1.10.533.10">
    <property type="entry name" value="Death Domain, Fas"/>
    <property type="match status" value="2"/>
</dbReference>
<evidence type="ECO:0000256" key="1">
    <source>
        <dbReference type="ARBA" id="ARBA00010134"/>
    </source>
</evidence>
<dbReference type="InterPro" id="IPR002138">
    <property type="entry name" value="Pept_C14_p10"/>
</dbReference>
<dbReference type="GO" id="GO:0004197">
    <property type="term" value="F:cysteine-type endopeptidase activity"/>
    <property type="evidence" value="ECO:0007669"/>
    <property type="project" value="InterPro"/>
</dbReference>
<dbReference type="PROSITE" id="PS50207">
    <property type="entry name" value="CASPASE_P10"/>
    <property type="match status" value="2"/>
</dbReference>
<dbReference type="InterPro" id="IPR011600">
    <property type="entry name" value="Pept_C14_caspase"/>
</dbReference>
<dbReference type="InterPro" id="IPR001309">
    <property type="entry name" value="Pept_C14_p20"/>
</dbReference>
<dbReference type="PROSITE" id="PS01122">
    <property type="entry name" value="CASPASE_CYS"/>
    <property type="match status" value="2"/>
</dbReference>
<feature type="domain" description="CARD" evidence="5">
    <location>
        <begin position="1"/>
        <end position="90"/>
    </location>
</feature>
<dbReference type="Gene3D" id="3.40.50.1460">
    <property type="match status" value="2"/>
</dbReference>
<dbReference type="PROSITE" id="PS50208">
    <property type="entry name" value="CASPASE_P20"/>
    <property type="match status" value="2"/>
</dbReference>
<evidence type="ECO:0000259" key="5">
    <source>
        <dbReference type="PROSITE" id="PS50209"/>
    </source>
</evidence>
<dbReference type="SUPFAM" id="SSF47986">
    <property type="entry name" value="DEATH domain"/>
    <property type="match status" value="2"/>
</dbReference>
<feature type="domain" description="Caspase family p20" evidence="4">
    <location>
        <begin position="548"/>
        <end position="677"/>
    </location>
</feature>
<dbReference type="PANTHER" id="PTHR47901">
    <property type="entry name" value="CASPASE RECRUITMENT DOMAIN-CONTAINING PROTEIN 18"/>
    <property type="match status" value="1"/>
</dbReference>
<name>A0AAJ8DK08_LATCA</name>
<dbReference type="SMART" id="SM00114">
    <property type="entry name" value="CARD"/>
    <property type="match status" value="2"/>
</dbReference>
<dbReference type="RefSeq" id="XP_050921478.1">
    <property type="nucleotide sequence ID" value="XM_051065521.1"/>
</dbReference>
<dbReference type="PRINTS" id="PR00376">
    <property type="entry name" value="IL1BCENZYME"/>
</dbReference>
<dbReference type="InterPro" id="IPR033139">
    <property type="entry name" value="Caspase_cys_AS"/>
</dbReference>
<dbReference type="InterPro" id="IPR002398">
    <property type="entry name" value="Pept_C14"/>
</dbReference>